<feature type="compositionally biased region" description="Basic and acidic residues" evidence="1">
    <location>
        <begin position="151"/>
        <end position="168"/>
    </location>
</feature>
<evidence type="ECO:0000313" key="2">
    <source>
        <dbReference type="EMBL" id="KAJ8784454.1"/>
    </source>
</evidence>
<name>A0AB34GYE5_ESCRO</name>
<proteinExistence type="predicted"/>
<feature type="region of interest" description="Disordered" evidence="1">
    <location>
        <begin position="1"/>
        <end position="236"/>
    </location>
</feature>
<gene>
    <name evidence="2" type="ORF">J1605_008217</name>
</gene>
<dbReference type="EMBL" id="JAIQCJ010002047">
    <property type="protein sequence ID" value="KAJ8784454.1"/>
    <property type="molecule type" value="Genomic_DNA"/>
</dbReference>
<sequence length="236" mass="25359">MRHRLRPLAGRAPPGTPQVRAHTQARQPARLQLPAPPRACQGRRDRTPTPALTRCPSDGGDDDDDVTDEETDGEDGRRRAARVRAGRPLLSPTAPPAFLPAARGRRCRRARKPPAARRFSDYGGAGQGTSSGGSSAAEDVFPTATSSAWPKAERSNRPEWLSRRDPCHARTVFYPGPRPTWREDPRAAVALSSLLSSGRVPGRLKQPPSAPSGPAPAPHPPIYPALQPDAASQARL</sequence>
<evidence type="ECO:0000256" key="1">
    <source>
        <dbReference type="SAM" id="MobiDB-lite"/>
    </source>
</evidence>
<evidence type="ECO:0000313" key="3">
    <source>
        <dbReference type="Proteomes" id="UP001159641"/>
    </source>
</evidence>
<organism evidence="2 3">
    <name type="scientific">Eschrichtius robustus</name>
    <name type="common">California gray whale</name>
    <name type="synonym">Eschrichtius gibbosus</name>
    <dbReference type="NCBI Taxonomy" id="9764"/>
    <lineage>
        <taxon>Eukaryota</taxon>
        <taxon>Metazoa</taxon>
        <taxon>Chordata</taxon>
        <taxon>Craniata</taxon>
        <taxon>Vertebrata</taxon>
        <taxon>Euteleostomi</taxon>
        <taxon>Mammalia</taxon>
        <taxon>Eutheria</taxon>
        <taxon>Laurasiatheria</taxon>
        <taxon>Artiodactyla</taxon>
        <taxon>Whippomorpha</taxon>
        <taxon>Cetacea</taxon>
        <taxon>Mysticeti</taxon>
        <taxon>Eschrichtiidae</taxon>
        <taxon>Eschrichtius</taxon>
    </lineage>
</organism>
<accession>A0AB34GYE5</accession>
<comment type="caution">
    <text evidence="2">The sequence shown here is derived from an EMBL/GenBank/DDBJ whole genome shotgun (WGS) entry which is preliminary data.</text>
</comment>
<dbReference type="AlphaFoldDB" id="A0AB34GYE5"/>
<feature type="compositionally biased region" description="Pro residues" evidence="1">
    <location>
        <begin position="208"/>
        <end position="223"/>
    </location>
</feature>
<keyword evidence="3" id="KW-1185">Reference proteome</keyword>
<feature type="compositionally biased region" description="Acidic residues" evidence="1">
    <location>
        <begin position="59"/>
        <end position="73"/>
    </location>
</feature>
<feature type="compositionally biased region" description="Basic residues" evidence="1">
    <location>
        <begin position="103"/>
        <end position="115"/>
    </location>
</feature>
<reference evidence="2 3" key="1">
    <citation type="submission" date="2022-11" db="EMBL/GenBank/DDBJ databases">
        <title>Whole genome sequence of Eschrichtius robustus ER-17-0199.</title>
        <authorList>
            <person name="Bruniche-Olsen A."/>
            <person name="Black A.N."/>
            <person name="Fields C.J."/>
            <person name="Walden K."/>
            <person name="Dewoody J.A."/>
        </authorList>
    </citation>
    <scope>NUCLEOTIDE SEQUENCE [LARGE SCALE GENOMIC DNA]</scope>
    <source>
        <strain evidence="2">ER-17-0199</strain>
        <tissue evidence="2">Blubber</tissue>
    </source>
</reference>
<feature type="compositionally biased region" description="Low complexity" evidence="1">
    <location>
        <begin position="24"/>
        <end position="33"/>
    </location>
</feature>
<protein>
    <submittedName>
        <fullName evidence="2">Uncharacterized protein</fullName>
    </submittedName>
</protein>
<dbReference type="Proteomes" id="UP001159641">
    <property type="component" value="Unassembled WGS sequence"/>
</dbReference>